<name>A0ABD1G2T0_SALDI</name>
<evidence type="ECO:0000313" key="2">
    <source>
        <dbReference type="EMBL" id="KAL1538377.1"/>
    </source>
</evidence>
<dbReference type="AlphaFoldDB" id="A0ABD1G2T0"/>
<evidence type="ECO:0000256" key="1">
    <source>
        <dbReference type="SAM" id="MobiDB-lite"/>
    </source>
</evidence>
<dbReference type="EMBL" id="JBEAFC010000010">
    <property type="protein sequence ID" value="KAL1538377.1"/>
    <property type="molecule type" value="Genomic_DNA"/>
</dbReference>
<evidence type="ECO:0000313" key="3">
    <source>
        <dbReference type="Proteomes" id="UP001567538"/>
    </source>
</evidence>
<reference evidence="2 3" key="1">
    <citation type="submission" date="2024-06" db="EMBL/GenBank/DDBJ databases">
        <title>A chromosome level genome sequence of Diviner's sage (Salvia divinorum).</title>
        <authorList>
            <person name="Ford S.A."/>
            <person name="Ro D.-K."/>
            <person name="Ness R.W."/>
            <person name="Phillips M.A."/>
        </authorList>
    </citation>
    <scope>NUCLEOTIDE SEQUENCE [LARGE SCALE GENOMIC DNA]</scope>
    <source>
        <strain evidence="2">SAF-2024a</strain>
        <tissue evidence="2">Leaf</tissue>
    </source>
</reference>
<gene>
    <name evidence="2" type="ORF">AAHA92_27132</name>
</gene>
<protein>
    <submittedName>
        <fullName evidence="2">Uncharacterized protein</fullName>
    </submittedName>
</protein>
<comment type="caution">
    <text evidence="2">The sequence shown here is derived from an EMBL/GenBank/DDBJ whole genome shotgun (WGS) entry which is preliminary data.</text>
</comment>
<sequence>MSSIVGENWGHVDGQDRPEDSELSAQNHNLLMSLLDETQIDECDDERLTKVIQSLQDELDCADRYEWEGDVVDCESSIDDESYGRGFPSMAAVDHLDWMDVEKVPSSPRGGDHIGGWCMDNHGQRVIDDDGGMNDPLGLIKNNNSSLLLEVEQDFWHMHFEYDQ</sequence>
<dbReference type="PANTHER" id="PTHR37611">
    <property type="entry name" value="VIRUS-SPECIFIC-SIGNALING-PATHWAY REGULATED PROTEIN-RELATED"/>
    <property type="match status" value="1"/>
</dbReference>
<feature type="region of interest" description="Disordered" evidence="1">
    <location>
        <begin position="1"/>
        <end position="21"/>
    </location>
</feature>
<dbReference type="Proteomes" id="UP001567538">
    <property type="component" value="Unassembled WGS sequence"/>
</dbReference>
<accession>A0ABD1G2T0</accession>
<proteinExistence type="predicted"/>
<organism evidence="2 3">
    <name type="scientific">Salvia divinorum</name>
    <name type="common">Maria pastora</name>
    <name type="synonym">Diviner's sage</name>
    <dbReference type="NCBI Taxonomy" id="28513"/>
    <lineage>
        <taxon>Eukaryota</taxon>
        <taxon>Viridiplantae</taxon>
        <taxon>Streptophyta</taxon>
        <taxon>Embryophyta</taxon>
        <taxon>Tracheophyta</taxon>
        <taxon>Spermatophyta</taxon>
        <taxon>Magnoliopsida</taxon>
        <taxon>eudicotyledons</taxon>
        <taxon>Gunneridae</taxon>
        <taxon>Pentapetalae</taxon>
        <taxon>asterids</taxon>
        <taxon>lamiids</taxon>
        <taxon>Lamiales</taxon>
        <taxon>Lamiaceae</taxon>
        <taxon>Nepetoideae</taxon>
        <taxon>Mentheae</taxon>
        <taxon>Salviinae</taxon>
        <taxon>Salvia</taxon>
        <taxon>Salvia subgen. Calosphace</taxon>
    </lineage>
</organism>
<keyword evidence="3" id="KW-1185">Reference proteome</keyword>
<dbReference type="PANTHER" id="PTHR37611:SF2">
    <property type="entry name" value="VIRUS-SPECIFIC-SIGNALING-PATHWAY REGULATED PROTEIN-RELATED"/>
    <property type="match status" value="1"/>
</dbReference>